<dbReference type="HOGENOM" id="CLU_051314_2_3_0"/>
<evidence type="ECO:0000256" key="10">
    <source>
        <dbReference type="ARBA" id="ARBA00023264"/>
    </source>
</evidence>
<keyword evidence="15" id="KW-1185">Reference proteome</keyword>
<evidence type="ECO:0000256" key="11">
    <source>
        <dbReference type="NCBIfam" id="TIGR00560"/>
    </source>
</evidence>
<evidence type="ECO:0000256" key="2">
    <source>
        <dbReference type="ARBA" id="ARBA00010441"/>
    </source>
</evidence>
<dbReference type="InterPro" id="IPR000462">
    <property type="entry name" value="CDP-OH_P_trans"/>
</dbReference>
<dbReference type="OrthoDB" id="9796672at2"/>
<sequence>MNIPNLLSLSRIFLAIPVFILTALGEKYFIAALIVFIVASLTDLFDGLIARKKGQVTDLGKFLDQISDKILINSTFIALLTTGNIPGWFVALIVGRDTYVSGLRMFLASKDIIIPADILGKIKTVLEIVLIVLIYLQLWNILSNILLYLTLIISLVSAANYTIKNLKAFTEA</sequence>
<keyword evidence="4 12" id="KW-0808">Transferase</keyword>
<feature type="transmembrane region" description="Helical" evidence="13">
    <location>
        <begin position="29"/>
        <end position="50"/>
    </location>
</feature>
<name>A0A0C7NHF3_DEFTU</name>
<dbReference type="InterPro" id="IPR050324">
    <property type="entry name" value="CDP-alcohol_PTase-I"/>
</dbReference>
<evidence type="ECO:0000313" key="15">
    <source>
        <dbReference type="Proteomes" id="UP000032809"/>
    </source>
</evidence>
<feature type="transmembrane region" description="Helical" evidence="13">
    <location>
        <begin position="70"/>
        <end position="95"/>
    </location>
</feature>
<comment type="similarity">
    <text evidence="2 12">Belongs to the CDP-alcohol phosphatidyltransferase class-I family.</text>
</comment>
<protein>
    <recommendedName>
        <fullName evidence="11">CDP-diacylglycerol--glycerol-3-phosphate 3-phosphatidyltransferase</fullName>
        <ecNumber evidence="11">2.7.8.5</ecNumber>
    </recommendedName>
</protein>
<keyword evidence="7" id="KW-0443">Lipid metabolism</keyword>
<proteinExistence type="inferred from homology"/>
<dbReference type="PIRSF" id="PIRSF000847">
    <property type="entry name" value="Phos_ph_gly_syn"/>
    <property type="match status" value="1"/>
</dbReference>
<dbReference type="InterPro" id="IPR043130">
    <property type="entry name" value="CDP-OH_PTrfase_TM_dom"/>
</dbReference>
<dbReference type="STRING" id="1006576.DTL3_0067"/>
<dbReference type="Gene3D" id="1.20.120.1760">
    <property type="match status" value="1"/>
</dbReference>
<evidence type="ECO:0000256" key="6">
    <source>
        <dbReference type="ARBA" id="ARBA00022989"/>
    </source>
</evidence>
<keyword evidence="5 13" id="KW-0812">Transmembrane</keyword>
<feature type="transmembrane region" description="Helical" evidence="13">
    <location>
        <begin position="6"/>
        <end position="24"/>
    </location>
</feature>
<evidence type="ECO:0000256" key="8">
    <source>
        <dbReference type="ARBA" id="ARBA00023136"/>
    </source>
</evidence>
<reference evidence="15" key="1">
    <citation type="submission" date="2014-11" db="EMBL/GenBank/DDBJ databases">
        <authorList>
            <person name="Wibberg D."/>
        </authorList>
    </citation>
    <scope>NUCLEOTIDE SEQUENCE [LARGE SCALE GENOMIC DNA]</scope>
    <source>
        <strain evidence="15">L3</strain>
    </source>
</reference>
<keyword evidence="8 13" id="KW-0472">Membrane</keyword>
<dbReference type="InterPro" id="IPR004570">
    <property type="entry name" value="Phosphatidylglycerol_P_synth"/>
</dbReference>
<evidence type="ECO:0000256" key="1">
    <source>
        <dbReference type="ARBA" id="ARBA00004141"/>
    </source>
</evidence>
<dbReference type="Proteomes" id="UP000032809">
    <property type="component" value="Chromosome I"/>
</dbReference>
<keyword evidence="9" id="KW-0594">Phospholipid biosynthesis</keyword>
<evidence type="ECO:0000256" key="12">
    <source>
        <dbReference type="RuleBase" id="RU003750"/>
    </source>
</evidence>
<keyword evidence="3" id="KW-0444">Lipid biosynthesis</keyword>
<dbReference type="PATRIC" id="fig|1006576.9.peg.64"/>
<evidence type="ECO:0000313" key="14">
    <source>
        <dbReference type="EMBL" id="CEP77401.1"/>
    </source>
</evidence>
<evidence type="ECO:0000256" key="13">
    <source>
        <dbReference type="SAM" id="Phobius"/>
    </source>
</evidence>
<dbReference type="InterPro" id="IPR048254">
    <property type="entry name" value="CDP_ALCOHOL_P_TRANSF_CS"/>
</dbReference>
<evidence type="ECO:0000256" key="3">
    <source>
        <dbReference type="ARBA" id="ARBA00022516"/>
    </source>
</evidence>
<dbReference type="GO" id="GO:0008444">
    <property type="term" value="F:CDP-diacylglycerol-glycerol-3-phosphate 3-phosphatidyltransferase activity"/>
    <property type="evidence" value="ECO:0007669"/>
    <property type="project" value="UniProtKB-UniRule"/>
</dbReference>
<feature type="transmembrane region" description="Helical" evidence="13">
    <location>
        <begin position="116"/>
        <end position="139"/>
    </location>
</feature>
<dbReference type="EMBL" id="LN824141">
    <property type="protein sequence ID" value="CEP77401.1"/>
    <property type="molecule type" value="Genomic_DNA"/>
</dbReference>
<organism evidence="14 15">
    <name type="scientific">Defluviitoga tunisiensis</name>
    <dbReference type="NCBI Taxonomy" id="1006576"/>
    <lineage>
        <taxon>Bacteria</taxon>
        <taxon>Thermotogati</taxon>
        <taxon>Thermotogota</taxon>
        <taxon>Thermotogae</taxon>
        <taxon>Petrotogales</taxon>
        <taxon>Petrotogaceae</taxon>
        <taxon>Defluviitoga</taxon>
    </lineage>
</organism>
<dbReference type="Pfam" id="PF01066">
    <property type="entry name" value="CDP-OH_P_transf"/>
    <property type="match status" value="1"/>
</dbReference>
<evidence type="ECO:0000256" key="7">
    <source>
        <dbReference type="ARBA" id="ARBA00023098"/>
    </source>
</evidence>
<evidence type="ECO:0000256" key="4">
    <source>
        <dbReference type="ARBA" id="ARBA00022679"/>
    </source>
</evidence>
<dbReference type="PANTHER" id="PTHR14269:SF62">
    <property type="entry name" value="CDP-DIACYLGLYCEROL--GLYCEROL-3-PHOSPHATE 3-PHOSPHATIDYLTRANSFERASE 1, CHLOROPLASTIC"/>
    <property type="match status" value="1"/>
</dbReference>
<gene>
    <name evidence="14" type="primary">pgsA</name>
    <name evidence="14" type="ORF">DTL3_0067</name>
</gene>
<evidence type="ECO:0000256" key="9">
    <source>
        <dbReference type="ARBA" id="ARBA00023209"/>
    </source>
</evidence>
<dbReference type="KEGG" id="dtn:DTL3_0067"/>
<evidence type="ECO:0000256" key="5">
    <source>
        <dbReference type="ARBA" id="ARBA00022692"/>
    </source>
</evidence>
<dbReference type="PANTHER" id="PTHR14269">
    <property type="entry name" value="CDP-DIACYLGLYCEROL--GLYCEROL-3-PHOSPHATE 3-PHOSPHATIDYLTRANSFERASE-RELATED"/>
    <property type="match status" value="1"/>
</dbReference>
<dbReference type="EC" id="2.7.8.5" evidence="11"/>
<keyword evidence="10" id="KW-1208">Phospholipid metabolism</keyword>
<dbReference type="GO" id="GO:0046474">
    <property type="term" value="P:glycerophospholipid biosynthetic process"/>
    <property type="evidence" value="ECO:0007669"/>
    <property type="project" value="TreeGrafter"/>
</dbReference>
<dbReference type="AlphaFoldDB" id="A0A0C7NHF3"/>
<dbReference type="PROSITE" id="PS00379">
    <property type="entry name" value="CDP_ALCOHOL_P_TRANSF"/>
    <property type="match status" value="1"/>
</dbReference>
<dbReference type="NCBIfam" id="TIGR00560">
    <property type="entry name" value="pgsA"/>
    <property type="match status" value="1"/>
</dbReference>
<keyword evidence="6 13" id="KW-1133">Transmembrane helix</keyword>
<dbReference type="RefSeq" id="WP_045087034.1">
    <property type="nucleotide sequence ID" value="NZ_LN824141.1"/>
</dbReference>
<feature type="transmembrane region" description="Helical" evidence="13">
    <location>
        <begin position="145"/>
        <end position="163"/>
    </location>
</feature>
<comment type="subcellular location">
    <subcellularLocation>
        <location evidence="1">Membrane</location>
        <topology evidence="1">Multi-pass membrane protein</topology>
    </subcellularLocation>
</comment>
<accession>A0A0C7NHF3</accession>
<dbReference type="GO" id="GO:0016020">
    <property type="term" value="C:membrane"/>
    <property type="evidence" value="ECO:0007669"/>
    <property type="project" value="UniProtKB-SubCell"/>
</dbReference>